<sequence>MDQEKERDFKELNDRLIADPPKGPLLAIKTNLDPKDVLEDNPYVKSAEEEMKKDELEEFFDDGAN</sequence>
<evidence type="ECO:0000313" key="1">
    <source>
        <dbReference type="EMBL" id="MDQ0162288.1"/>
    </source>
</evidence>
<accession>A0ABT9VMU2</accession>
<dbReference type="RefSeq" id="WP_044747585.1">
    <property type="nucleotide sequence ID" value="NZ_JAUSTR010000003.1"/>
</dbReference>
<organism evidence="1 2">
    <name type="scientific">Aeribacillus alveayuensis</name>
    <dbReference type="NCBI Taxonomy" id="279215"/>
    <lineage>
        <taxon>Bacteria</taxon>
        <taxon>Bacillati</taxon>
        <taxon>Bacillota</taxon>
        <taxon>Bacilli</taxon>
        <taxon>Bacillales</taxon>
        <taxon>Bacillaceae</taxon>
        <taxon>Aeribacillus</taxon>
    </lineage>
</organism>
<evidence type="ECO:0000313" key="2">
    <source>
        <dbReference type="Proteomes" id="UP001225646"/>
    </source>
</evidence>
<dbReference type="EMBL" id="JAUSTR010000003">
    <property type="protein sequence ID" value="MDQ0162288.1"/>
    <property type="molecule type" value="Genomic_DNA"/>
</dbReference>
<keyword evidence="2" id="KW-1185">Reference proteome</keyword>
<protein>
    <submittedName>
        <fullName evidence="1">Uncharacterized protein</fullName>
    </submittedName>
</protein>
<comment type="caution">
    <text evidence="1">The sequence shown here is derived from an EMBL/GenBank/DDBJ whole genome shotgun (WGS) entry which is preliminary data.</text>
</comment>
<dbReference type="Proteomes" id="UP001225646">
    <property type="component" value="Unassembled WGS sequence"/>
</dbReference>
<proteinExistence type="predicted"/>
<gene>
    <name evidence="1" type="ORF">J2S06_001364</name>
</gene>
<name>A0ABT9VMU2_9BACI</name>
<reference evidence="1 2" key="1">
    <citation type="submission" date="2023-07" db="EMBL/GenBank/DDBJ databases">
        <title>Genomic Encyclopedia of Type Strains, Phase IV (KMG-IV): sequencing the most valuable type-strain genomes for metagenomic binning, comparative biology and taxonomic classification.</title>
        <authorList>
            <person name="Goeker M."/>
        </authorList>
    </citation>
    <scope>NUCLEOTIDE SEQUENCE [LARGE SCALE GENOMIC DNA]</scope>
    <source>
        <strain evidence="1 2">DSM 19092</strain>
    </source>
</reference>